<dbReference type="Proteomes" id="UP000000763">
    <property type="component" value="Chromosome 7"/>
</dbReference>
<dbReference type="EMBL" id="AP003848">
    <property type="protein sequence ID" value="BAC83181.1"/>
    <property type="molecule type" value="Genomic_DNA"/>
</dbReference>
<organism evidence="1 3">
    <name type="scientific">Oryza sativa subsp. japonica</name>
    <name type="common">Rice</name>
    <dbReference type="NCBI Taxonomy" id="39947"/>
    <lineage>
        <taxon>Eukaryota</taxon>
        <taxon>Viridiplantae</taxon>
        <taxon>Streptophyta</taxon>
        <taxon>Embryophyta</taxon>
        <taxon>Tracheophyta</taxon>
        <taxon>Spermatophyta</taxon>
        <taxon>Magnoliopsida</taxon>
        <taxon>Liliopsida</taxon>
        <taxon>Poales</taxon>
        <taxon>Poaceae</taxon>
        <taxon>BOP clade</taxon>
        <taxon>Oryzoideae</taxon>
        <taxon>Oryzeae</taxon>
        <taxon>Oryzinae</taxon>
        <taxon>Oryza</taxon>
        <taxon>Oryza sativa</taxon>
    </lineage>
</organism>
<evidence type="ECO:0000313" key="2">
    <source>
        <dbReference type="EMBL" id="BAD30163.1"/>
    </source>
</evidence>
<reference evidence="3" key="4">
    <citation type="journal article" date="2008" name="Nucleic Acids Res.">
        <title>The rice annotation project database (RAP-DB): 2008 update.</title>
        <authorList>
            <consortium name="The rice annotation project (RAP)"/>
        </authorList>
    </citation>
    <scope>GENOME REANNOTATION</scope>
    <source>
        <strain evidence="3">cv. Nipponbare</strain>
    </source>
</reference>
<sequence>MGARRKPTVGLVSSPDAVVEVGISRILLEGEEREMEMEMEENEGLINRWALYFCSVHEKWIKPTISYVLSVTKEACIFVVATQEEMNQMAGTICEVNFYFQLEASYEDRNQTIKWSELSRAMGLKW</sequence>
<dbReference type="AlphaFoldDB" id="Q6ZKZ8"/>
<accession>Q6ZKZ8</accession>
<proteinExistence type="predicted"/>
<evidence type="ECO:0000313" key="1">
    <source>
        <dbReference type="EMBL" id="BAC83181.1"/>
    </source>
</evidence>
<name>Q6ZKZ8_ORYSJ</name>
<reference evidence="2" key="1">
    <citation type="submission" date="2001-06" db="EMBL/GenBank/DDBJ databases">
        <title>Oryza sativa nipponbare(GA3) genomic DNA, chromosome 7, BAC clone:OJ1118_E12.</title>
        <authorList>
            <person name="Sasaki T."/>
            <person name="Matsumoto T."/>
            <person name="Yamamoto K."/>
        </authorList>
    </citation>
    <scope>NUCLEOTIDE SEQUENCE</scope>
</reference>
<reference evidence="1" key="2">
    <citation type="submission" date="2001-07" db="EMBL/GenBank/DDBJ databases">
        <title>Oryza sativa nipponbare(GA3) genomic DNA, chromosome 7, BAC clone:OJ1715_A07.</title>
        <authorList>
            <person name="Sasaki T."/>
            <person name="Matsumoto T."/>
            <person name="Yamamoto K."/>
        </authorList>
    </citation>
    <scope>NUCLEOTIDE SEQUENCE</scope>
</reference>
<evidence type="ECO:0000313" key="3">
    <source>
        <dbReference type="Proteomes" id="UP000000763"/>
    </source>
</evidence>
<gene>
    <name evidence="2" type="ORF">OJ1118_E12.26</name>
    <name evidence="1" type="ORF">OJ1715_A07.7</name>
</gene>
<protein>
    <submittedName>
        <fullName evidence="1">Uncharacterized protein</fullName>
    </submittedName>
</protein>
<reference evidence="3" key="3">
    <citation type="journal article" date="2005" name="Nature">
        <title>The map-based sequence of the rice genome.</title>
        <authorList>
            <consortium name="International rice genome sequencing project (IRGSP)"/>
            <person name="Matsumoto T."/>
            <person name="Wu J."/>
            <person name="Kanamori H."/>
            <person name="Katayose Y."/>
            <person name="Fujisawa M."/>
            <person name="Namiki N."/>
            <person name="Mizuno H."/>
            <person name="Yamamoto K."/>
            <person name="Antonio B.A."/>
            <person name="Baba T."/>
            <person name="Sakata K."/>
            <person name="Nagamura Y."/>
            <person name="Aoki H."/>
            <person name="Arikawa K."/>
            <person name="Arita K."/>
            <person name="Bito T."/>
            <person name="Chiden Y."/>
            <person name="Fujitsuka N."/>
            <person name="Fukunaka R."/>
            <person name="Hamada M."/>
            <person name="Harada C."/>
            <person name="Hayashi A."/>
            <person name="Hijishita S."/>
            <person name="Honda M."/>
            <person name="Hosokawa S."/>
            <person name="Ichikawa Y."/>
            <person name="Idonuma A."/>
            <person name="Iijima M."/>
            <person name="Ikeda M."/>
            <person name="Ikeno M."/>
            <person name="Ito K."/>
            <person name="Ito S."/>
            <person name="Ito T."/>
            <person name="Ito Y."/>
            <person name="Ito Y."/>
            <person name="Iwabuchi A."/>
            <person name="Kamiya K."/>
            <person name="Karasawa W."/>
            <person name="Kurita K."/>
            <person name="Katagiri S."/>
            <person name="Kikuta A."/>
            <person name="Kobayashi H."/>
            <person name="Kobayashi N."/>
            <person name="Machita K."/>
            <person name="Maehara T."/>
            <person name="Masukawa M."/>
            <person name="Mizubayashi T."/>
            <person name="Mukai Y."/>
            <person name="Nagasaki H."/>
            <person name="Nagata Y."/>
            <person name="Naito S."/>
            <person name="Nakashima M."/>
            <person name="Nakama Y."/>
            <person name="Nakamichi Y."/>
            <person name="Nakamura M."/>
            <person name="Meguro A."/>
            <person name="Negishi M."/>
            <person name="Ohta I."/>
            <person name="Ohta T."/>
            <person name="Okamoto M."/>
            <person name="Ono N."/>
            <person name="Saji S."/>
            <person name="Sakaguchi M."/>
            <person name="Sakai K."/>
            <person name="Shibata M."/>
            <person name="Shimokawa T."/>
            <person name="Song J."/>
            <person name="Takazaki Y."/>
            <person name="Terasawa K."/>
            <person name="Tsugane M."/>
            <person name="Tsuji K."/>
            <person name="Ueda S."/>
            <person name="Waki K."/>
            <person name="Yamagata H."/>
            <person name="Yamamoto M."/>
            <person name="Yamamoto S."/>
            <person name="Yamane H."/>
            <person name="Yoshiki S."/>
            <person name="Yoshihara R."/>
            <person name="Yukawa K."/>
            <person name="Zhong H."/>
            <person name="Yano M."/>
            <person name="Yuan Q."/>
            <person name="Ouyang S."/>
            <person name="Liu J."/>
            <person name="Jones K.M."/>
            <person name="Gansberger K."/>
            <person name="Moffat K."/>
            <person name="Hill J."/>
            <person name="Bera J."/>
            <person name="Fadrosh D."/>
            <person name="Jin S."/>
            <person name="Johri S."/>
            <person name="Kim M."/>
            <person name="Overton L."/>
            <person name="Reardon M."/>
            <person name="Tsitrin T."/>
            <person name="Vuong H."/>
            <person name="Weaver B."/>
            <person name="Ciecko A."/>
            <person name="Tallon L."/>
            <person name="Jackson J."/>
            <person name="Pai G."/>
            <person name="Aken S.V."/>
            <person name="Utterback T."/>
            <person name="Reidmuller S."/>
            <person name="Feldblyum T."/>
            <person name="Hsiao J."/>
            <person name="Zismann V."/>
            <person name="Iobst S."/>
            <person name="de Vazeille A.R."/>
            <person name="Buell C.R."/>
            <person name="Ying K."/>
            <person name="Li Y."/>
            <person name="Lu T."/>
            <person name="Huang Y."/>
            <person name="Zhao Q."/>
            <person name="Feng Q."/>
            <person name="Zhang L."/>
            <person name="Zhu J."/>
            <person name="Weng Q."/>
            <person name="Mu J."/>
            <person name="Lu Y."/>
            <person name="Fan D."/>
            <person name="Liu Y."/>
            <person name="Guan J."/>
            <person name="Zhang Y."/>
            <person name="Yu S."/>
            <person name="Liu X."/>
            <person name="Zhang Y."/>
            <person name="Hong G."/>
            <person name="Han B."/>
            <person name="Choisne N."/>
            <person name="Demange N."/>
            <person name="Orjeda G."/>
            <person name="Samain S."/>
            <person name="Cattolico L."/>
            <person name="Pelletier E."/>
            <person name="Couloux A."/>
            <person name="Segurens B."/>
            <person name="Wincker P."/>
            <person name="D'Hont A."/>
            <person name="Scarpelli C."/>
            <person name="Weissenbach J."/>
            <person name="Salanoubat M."/>
            <person name="Quetier F."/>
            <person name="Yu Y."/>
            <person name="Kim H.R."/>
            <person name="Rambo T."/>
            <person name="Currie J."/>
            <person name="Collura K."/>
            <person name="Luo M."/>
            <person name="Yang T."/>
            <person name="Ammiraju J.S.S."/>
            <person name="Engler F."/>
            <person name="Soderlund C."/>
            <person name="Wing R.A."/>
            <person name="Palmer L.E."/>
            <person name="de la Bastide M."/>
            <person name="Spiegel L."/>
            <person name="Nascimento L."/>
            <person name="Zutavern T."/>
            <person name="O'Shaughnessy A."/>
            <person name="Dike S."/>
            <person name="Dedhia N."/>
            <person name="Preston R."/>
            <person name="Balija V."/>
            <person name="McCombie W.R."/>
            <person name="Chow T."/>
            <person name="Chen H."/>
            <person name="Chung M."/>
            <person name="Chen C."/>
            <person name="Shaw J."/>
            <person name="Wu H."/>
            <person name="Hsiao K."/>
            <person name="Chao Y."/>
            <person name="Chu M."/>
            <person name="Cheng C."/>
            <person name="Hour A."/>
            <person name="Lee P."/>
            <person name="Lin S."/>
            <person name="Lin Y."/>
            <person name="Liou J."/>
            <person name="Liu S."/>
            <person name="Hsing Y."/>
            <person name="Raghuvanshi S."/>
            <person name="Mohanty A."/>
            <person name="Bharti A.K."/>
            <person name="Gaur A."/>
            <person name="Gupta V."/>
            <person name="Kumar D."/>
            <person name="Ravi V."/>
            <person name="Vij S."/>
            <person name="Kapur A."/>
            <person name="Khurana P."/>
            <person name="Khurana P."/>
            <person name="Khurana J.P."/>
            <person name="Tyagi A.K."/>
            <person name="Gaikwad K."/>
            <person name="Singh A."/>
            <person name="Dalal V."/>
            <person name="Srivastava S."/>
            <person name="Dixit A."/>
            <person name="Pal A.K."/>
            <person name="Ghazi I.A."/>
            <person name="Yadav M."/>
            <person name="Pandit A."/>
            <person name="Bhargava A."/>
            <person name="Sureshbabu K."/>
            <person name="Batra K."/>
            <person name="Sharma T.R."/>
            <person name="Mohapatra T."/>
            <person name="Singh N.K."/>
            <person name="Messing J."/>
            <person name="Nelson A.B."/>
            <person name="Fuks G."/>
            <person name="Kavchok S."/>
            <person name="Keizer G."/>
            <person name="Linton E."/>
            <person name="Llaca V."/>
            <person name="Song R."/>
            <person name="Tanyolac B."/>
            <person name="Young S."/>
            <person name="Ho-Il K."/>
            <person name="Hahn J.H."/>
            <person name="Sangsakoo G."/>
            <person name="Vanavichit A."/>
            <person name="de Mattos Luiz.A.T."/>
            <person name="Zimmer P.D."/>
            <person name="Malone G."/>
            <person name="Dellagostin O."/>
            <person name="de Oliveira A.C."/>
            <person name="Bevan M."/>
            <person name="Bancroft I."/>
            <person name="Minx P."/>
            <person name="Cordum H."/>
            <person name="Wilson R."/>
            <person name="Cheng Z."/>
            <person name="Jin W."/>
            <person name="Jiang J."/>
            <person name="Leong S.A."/>
            <person name="Iwama H."/>
            <person name="Gojobori T."/>
            <person name="Itoh T."/>
            <person name="Niimura Y."/>
            <person name="Fujii Y."/>
            <person name="Habara T."/>
            <person name="Sakai H."/>
            <person name="Sato Y."/>
            <person name="Wilson G."/>
            <person name="Kumar K."/>
            <person name="McCouch S."/>
            <person name="Juretic N."/>
            <person name="Hoen D."/>
            <person name="Wright S."/>
            <person name="Bruskiewich R."/>
            <person name="Bureau T."/>
            <person name="Miyao A."/>
            <person name="Hirochika H."/>
            <person name="Nishikawa T."/>
            <person name="Kadowaki K."/>
            <person name="Sugiura M."/>
            <person name="Burr B."/>
            <person name="Sasaki T."/>
        </authorList>
    </citation>
    <scope>NUCLEOTIDE SEQUENCE [LARGE SCALE GENOMIC DNA]</scope>
    <source>
        <strain evidence="3">cv. Nipponbare</strain>
    </source>
</reference>
<dbReference type="EMBL" id="AP003743">
    <property type="protein sequence ID" value="BAD30163.1"/>
    <property type="molecule type" value="Genomic_DNA"/>
</dbReference>